<dbReference type="PANTHER" id="PTHR34580:SF3">
    <property type="entry name" value="PROTEIN PAFB"/>
    <property type="match status" value="1"/>
</dbReference>
<dbReference type="RefSeq" id="WP_153248119.1">
    <property type="nucleotide sequence ID" value="NZ_CP044205.1"/>
</dbReference>
<sequence>MERFARIYHLHRILQSSKLPVARKTIEARLDCSKATATRIIDELRNFTCDPIPYDRTRNGYHYQNPERHRQDLPFLWFSAPELNALLVIHHHLETLQNGFLGDSLAPLRGRIQAMLELYGESAEEIGHRIKILAAAKRGDSSLWFPRCAEAVLQRKKVLLDYHARGADKQETREVSPQRLIHYRDNWYLDAWCHQRAALRIFAVERIKRTELLPQPAVDIGDTELDAHFAAGYGIFAGPAQAIAVLNFSTESARWVADAQWHPQQQGRYLTDGRYQLRIPYGNPTELIMDILKYGQDVEVLEPPELRVAVATKLAAALAVYREK</sequence>
<dbReference type="InterPro" id="IPR051534">
    <property type="entry name" value="CBASS_pafABC_assoc_protein"/>
</dbReference>
<accession>A0A5Q0BIZ5</accession>
<evidence type="ECO:0000313" key="4">
    <source>
        <dbReference type="Proteomes" id="UP000325755"/>
    </source>
</evidence>
<dbReference type="KEGG" id="mmob:F6R98_05415"/>
<dbReference type="InterPro" id="IPR057727">
    <property type="entry name" value="WCX_dom"/>
</dbReference>
<name>A0A5Q0BIZ5_9GAMM</name>
<organism evidence="3 4">
    <name type="scientific">Candidatus Methylospira mobilis</name>
    <dbReference type="NCBI Taxonomy" id="1808979"/>
    <lineage>
        <taxon>Bacteria</taxon>
        <taxon>Pseudomonadati</taxon>
        <taxon>Pseudomonadota</taxon>
        <taxon>Gammaproteobacteria</taxon>
        <taxon>Methylococcales</taxon>
        <taxon>Methylococcaceae</taxon>
        <taxon>Candidatus Methylospira</taxon>
    </lineage>
</organism>
<keyword evidence="4" id="KW-1185">Reference proteome</keyword>
<dbReference type="OrthoDB" id="9807255at2"/>
<reference evidence="3 4" key="1">
    <citation type="submission" date="2019-09" db="EMBL/GenBank/DDBJ databases">
        <title>Ecophysiology of the spiral-shaped methanotroph Methylospira mobilis as revealed by the complete genome sequence.</title>
        <authorList>
            <person name="Oshkin I.Y."/>
            <person name="Dedysh S.N."/>
            <person name="Miroshnikov K."/>
            <person name="Danilova O.V."/>
            <person name="Hakobyan A."/>
            <person name="Liesack W."/>
        </authorList>
    </citation>
    <scope>NUCLEOTIDE SEQUENCE [LARGE SCALE GENOMIC DNA]</scope>
    <source>
        <strain evidence="3 4">Shm1</strain>
    </source>
</reference>
<dbReference type="EMBL" id="CP044205">
    <property type="protein sequence ID" value="QFY42137.1"/>
    <property type="molecule type" value="Genomic_DNA"/>
</dbReference>
<feature type="domain" description="WYL" evidence="1">
    <location>
        <begin position="146"/>
        <end position="211"/>
    </location>
</feature>
<dbReference type="Proteomes" id="UP000325755">
    <property type="component" value="Chromosome"/>
</dbReference>
<gene>
    <name evidence="3" type="ORF">F6R98_05415</name>
</gene>
<dbReference type="Pfam" id="PF13280">
    <property type="entry name" value="WYL"/>
    <property type="match status" value="1"/>
</dbReference>
<dbReference type="PANTHER" id="PTHR34580">
    <property type="match status" value="1"/>
</dbReference>
<evidence type="ECO:0000259" key="1">
    <source>
        <dbReference type="Pfam" id="PF13280"/>
    </source>
</evidence>
<dbReference type="PROSITE" id="PS52050">
    <property type="entry name" value="WYL"/>
    <property type="match status" value="1"/>
</dbReference>
<protein>
    <submittedName>
        <fullName evidence="3">WYL domain-containing protein</fullName>
    </submittedName>
</protein>
<dbReference type="InParanoid" id="A0A5Q0BIZ5"/>
<evidence type="ECO:0000313" key="3">
    <source>
        <dbReference type="EMBL" id="QFY42137.1"/>
    </source>
</evidence>
<evidence type="ECO:0000259" key="2">
    <source>
        <dbReference type="Pfam" id="PF25583"/>
    </source>
</evidence>
<feature type="domain" description="WCX" evidence="2">
    <location>
        <begin position="244"/>
        <end position="318"/>
    </location>
</feature>
<dbReference type="Pfam" id="PF25583">
    <property type="entry name" value="WCX"/>
    <property type="match status" value="1"/>
</dbReference>
<dbReference type="AlphaFoldDB" id="A0A5Q0BIZ5"/>
<dbReference type="InterPro" id="IPR026881">
    <property type="entry name" value="WYL_dom"/>
</dbReference>
<proteinExistence type="predicted"/>